<dbReference type="AlphaFoldDB" id="A0AAD8VH44"/>
<feature type="chain" id="PRO_5042120167" evidence="1">
    <location>
        <begin position="29"/>
        <end position="175"/>
    </location>
</feature>
<accession>A0AAD8VH44</accession>
<dbReference type="Proteomes" id="UP001231189">
    <property type="component" value="Unassembled WGS sequence"/>
</dbReference>
<name>A0AAD8VH44_LOLMU</name>
<reference evidence="2" key="1">
    <citation type="submission" date="2023-07" db="EMBL/GenBank/DDBJ databases">
        <title>A chromosome-level genome assembly of Lolium multiflorum.</title>
        <authorList>
            <person name="Chen Y."/>
            <person name="Copetti D."/>
            <person name="Kolliker R."/>
            <person name="Studer B."/>
        </authorList>
    </citation>
    <scope>NUCLEOTIDE SEQUENCE</scope>
    <source>
        <strain evidence="2">02402/16</strain>
        <tissue evidence="2">Leaf</tissue>
    </source>
</reference>
<organism evidence="2 3">
    <name type="scientific">Lolium multiflorum</name>
    <name type="common">Italian ryegrass</name>
    <name type="synonym">Lolium perenne subsp. multiflorum</name>
    <dbReference type="NCBI Taxonomy" id="4521"/>
    <lineage>
        <taxon>Eukaryota</taxon>
        <taxon>Viridiplantae</taxon>
        <taxon>Streptophyta</taxon>
        <taxon>Embryophyta</taxon>
        <taxon>Tracheophyta</taxon>
        <taxon>Spermatophyta</taxon>
        <taxon>Magnoliopsida</taxon>
        <taxon>Liliopsida</taxon>
        <taxon>Poales</taxon>
        <taxon>Poaceae</taxon>
        <taxon>BOP clade</taxon>
        <taxon>Pooideae</taxon>
        <taxon>Poodae</taxon>
        <taxon>Poeae</taxon>
        <taxon>Poeae Chloroplast Group 2 (Poeae type)</taxon>
        <taxon>Loliodinae</taxon>
        <taxon>Loliinae</taxon>
        <taxon>Lolium</taxon>
    </lineage>
</organism>
<protein>
    <submittedName>
        <fullName evidence="2">Uncharacterized protein</fullName>
    </submittedName>
</protein>
<feature type="signal peptide" evidence="1">
    <location>
        <begin position="1"/>
        <end position="28"/>
    </location>
</feature>
<gene>
    <name evidence="2" type="ORF">QYE76_028253</name>
</gene>
<comment type="caution">
    <text evidence="2">The sequence shown here is derived from an EMBL/GenBank/DDBJ whole genome shotgun (WGS) entry which is preliminary data.</text>
</comment>
<evidence type="ECO:0000313" key="3">
    <source>
        <dbReference type="Proteomes" id="UP001231189"/>
    </source>
</evidence>
<proteinExistence type="predicted"/>
<evidence type="ECO:0000313" key="2">
    <source>
        <dbReference type="EMBL" id="KAK1604580.1"/>
    </source>
</evidence>
<sequence>MSVVSFFAAMRRLLALTVLFLALYGCATEGEADEGSAAAAPGEAEAEEAPMEEKEKRALYAAIESFVRKGWNGSGLFPDPCGQTPIQGVSCDLFNGLWYPTVMSIGPVLDNSLQCALDAKFSPQLFDLRRLKSLSFYACFPATNPTPKVNGGSNVFRTTRLIPTSSSTNVRTHKR</sequence>
<evidence type="ECO:0000256" key="1">
    <source>
        <dbReference type="SAM" id="SignalP"/>
    </source>
</evidence>
<dbReference type="EMBL" id="JAUUTY010000007">
    <property type="protein sequence ID" value="KAK1604580.1"/>
    <property type="molecule type" value="Genomic_DNA"/>
</dbReference>
<keyword evidence="3" id="KW-1185">Reference proteome</keyword>
<keyword evidence="1" id="KW-0732">Signal</keyword>